<evidence type="ECO:0000256" key="5">
    <source>
        <dbReference type="ARBA" id="ARBA00022438"/>
    </source>
</evidence>
<dbReference type="GO" id="GO:0046872">
    <property type="term" value="F:metal ion binding"/>
    <property type="evidence" value="ECO:0007669"/>
    <property type="project" value="UniProtKB-KW"/>
</dbReference>
<dbReference type="AlphaFoldDB" id="A0A3M8CF74"/>
<evidence type="ECO:0000256" key="7">
    <source>
        <dbReference type="ARBA" id="ARBA00022723"/>
    </source>
</evidence>
<dbReference type="GO" id="GO:0008237">
    <property type="term" value="F:metallopeptidase activity"/>
    <property type="evidence" value="ECO:0007669"/>
    <property type="project" value="UniProtKB-KW"/>
</dbReference>
<gene>
    <name evidence="10" type="ORF">EDM52_10840</name>
</gene>
<dbReference type="Gene3D" id="3.40.1830.10">
    <property type="entry name" value="Thermophilic metalloprotease (M29)"/>
    <property type="match status" value="1"/>
</dbReference>
<evidence type="ECO:0000256" key="8">
    <source>
        <dbReference type="ARBA" id="ARBA00022801"/>
    </source>
</evidence>
<sequence length="371" mass="42278">MADPRINELASRLIRYSLNLQKGEKLLIENTGLQPEMVRALVREAFAVGALPLVTLKDQEVLRVLYEGTSEEHMALMAKYEYDRMKDMDAYIAIRAYENINELADVPEDKMGIYARVLYQKVHTNERVANKRWVVLRYPNKSMAQLSNMSLERFEDFYFSVCNLDYAKMSRAMTPLKELMDRTDRVRIVGPKTDLRFSIKGIGAVKCDGKRNIPDGEVYTAPVRDSVEGTIFYNAATNYNGTSFTDVQFTFKEGKIVEATSSNTKALNDILDTDEGSRYIGEFAIGFNPYILHPMLDILFDEKIAGSFHFTPGNAYNVADNGNRSSVHWDLVQIQRPEYGGGEIWFDDVLIRKDGRFVLPELEGLNPENLV</sequence>
<evidence type="ECO:0000256" key="1">
    <source>
        <dbReference type="ARBA" id="ARBA00001941"/>
    </source>
</evidence>
<dbReference type="PANTHER" id="PTHR34448">
    <property type="entry name" value="AMINOPEPTIDASE"/>
    <property type="match status" value="1"/>
</dbReference>
<comment type="caution">
    <text evidence="10">The sequence shown here is derived from an EMBL/GenBank/DDBJ whole genome shotgun (WGS) entry which is preliminary data.</text>
</comment>
<evidence type="ECO:0000256" key="9">
    <source>
        <dbReference type="ARBA" id="ARBA00023049"/>
    </source>
</evidence>
<proteinExistence type="inferred from homology"/>
<dbReference type="GO" id="GO:0004177">
    <property type="term" value="F:aminopeptidase activity"/>
    <property type="evidence" value="ECO:0007669"/>
    <property type="project" value="UniProtKB-KW"/>
</dbReference>
<name>A0A3M8CF74_9BACL</name>
<comment type="similarity">
    <text evidence="4">Belongs to the peptidase M29 family.</text>
</comment>
<evidence type="ECO:0000256" key="2">
    <source>
        <dbReference type="ARBA" id="ARBA00001946"/>
    </source>
</evidence>
<evidence type="ECO:0000256" key="3">
    <source>
        <dbReference type="ARBA" id="ARBA00001947"/>
    </source>
</evidence>
<evidence type="ECO:0000313" key="10">
    <source>
        <dbReference type="EMBL" id="RNB74151.1"/>
    </source>
</evidence>
<keyword evidence="5 10" id="KW-0031">Aminopeptidase</keyword>
<comment type="cofactor">
    <cofactor evidence="2">
        <name>Mg(2+)</name>
        <dbReference type="ChEBI" id="CHEBI:18420"/>
    </cofactor>
</comment>
<keyword evidence="9" id="KW-0482">Metalloprotease</keyword>
<keyword evidence="7" id="KW-0479">Metal-binding</keyword>
<accession>A0A3M8CF74</accession>
<keyword evidence="11" id="KW-1185">Reference proteome</keyword>
<dbReference type="InterPro" id="IPR000787">
    <property type="entry name" value="Peptidase_M29"/>
</dbReference>
<dbReference type="InterPro" id="IPR052170">
    <property type="entry name" value="M29_Exopeptidase"/>
</dbReference>
<dbReference type="PANTHER" id="PTHR34448:SF1">
    <property type="entry name" value="BLL6088 PROTEIN"/>
    <property type="match status" value="1"/>
</dbReference>
<dbReference type="SUPFAM" id="SSF144052">
    <property type="entry name" value="Thermophilic metalloprotease-like"/>
    <property type="match status" value="1"/>
</dbReference>
<comment type="cofactor">
    <cofactor evidence="3">
        <name>Zn(2+)</name>
        <dbReference type="ChEBI" id="CHEBI:29105"/>
    </cofactor>
</comment>
<evidence type="ECO:0000256" key="4">
    <source>
        <dbReference type="ARBA" id="ARBA00008236"/>
    </source>
</evidence>
<protein>
    <submittedName>
        <fullName evidence="10">Aminopeptidase</fullName>
    </submittedName>
</protein>
<comment type="cofactor">
    <cofactor evidence="1">
        <name>Co(2+)</name>
        <dbReference type="ChEBI" id="CHEBI:48828"/>
    </cofactor>
</comment>
<reference evidence="10 11" key="1">
    <citation type="submission" date="2018-10" db="EMBL/GenBank/DDBJ databases">
        <title>Phylogenomics of Brevibacillus.</title>
        <authorList>
            <person name="Dunlap C."/>
        </authorList>
    </citation>
    <scope>NUCLEOTIDE SEQUENCE [LARGE SCALE GENOMIC DNA]</scope>
    <source>
        <strain evidence="10 11">JCM 12215</strain>
    </source>
</reference>
<dbReference type="Proteomes" id="UP000282028">
    <property type="component" value="Unassembled WGS sequence"/>
</dbReference>
<evidence type="ECO:0000313" key="11">
    <source>
        <dbReference type="Proteomes" id="UP000282028"/>
    </source>
</evidence>
<dbReference type="RefSeq" id="WP_122909012.1">
    <property type="nucleotide sequence ID" value="NZ_CBCSBE010000003.1"/>
</dbReference>
<dbReference type="EMBL" id="RHHR01000015">
    <property type="protein sequence ID" value="RNB74151.1"/>
    <property type="molecule type" value="Genomic_DNA"/>
</dbReference>
<evidence type="ECO:0000256" key="6">
    <source>
        <dbReference type="ARBA" id="ARBA00022670"/>
    </source>
</evidence>
<keyword evidence="6" id="KW-0645">Protease</keyword>
<keyword evidence="8" id="KW-0378">Hydrolase</keyword>
<dbReference type="OrthoDB" id="9803993at2"/>
<organism evidence="10 11">
    <name type="scientific">Brevibacillus invocatus</name>
    <dbReference type="NCBI Taxonomy" id="173959"/>
    <lineage>
        <taxon>Bacteria</taxon>
        <taxon>Bacillati</taxon>
        <taxon>Bacillota</taxon>
        <taxon>Bacilli</taxon>
        <taxon>Bacillales</taxon>
        <taxon>Paenibacillaceae</taxon>
        <taxon>Brevibacillus</taxon>
    </lineage>
</organism>
<dbReference type="Pfam" id="PF02073">
    <property type="entry name" value="Peptidase_M29"/>
    <property type="match status" value="1"/>
</dbReference>
<dbReference type="GO" id="GO:0006508">
    <property type="term" value="P:proteolysis"/>
    <property type="evidence" value="ECO:0007669"/>
    <property type="project" value="UniProtKB-KW"/>
</dbReference>
<dbReference type="InterPro" id="IPR035097">
    <property type="entry name" value="M29_N-terminal"/>
</dbReference>